<dbReference type="RefSeq" id="WP_148377874.1">
    <property type="nucleotide sequence ID" value="NZ_VSIY01000006.1"/>
</dbReference>
<dbReference type="Proteomes" id="UP000322080">
    <property type="component" value="Unassembled WGS sequence"/>
</dbReference>
<proteinExistence type="predicted"/>
<dbReference type="EMBL" id="VSIY01000006">
    <property type="protein sequence ID" value="TYB81479.1"/>
    <property type="molecule type" value="Genomic_DNA"/>
</dbReference>
<name>A0A5D0RK11_9RHOB</name>
<sequence length="151" mass="16897">MTSTSATDTLPIPSVSDCRAIGIPMPDLLVSMEDALGAEMVRAFLADKAGRQYSVRRTKTTAGRPHHEVSEWLRTEIGWGTILIPMGPANRSVRLRWAIYSQFRDGQSSSQIARSIGCHIRTVTRNKKELARRGLLIDTEFTTKDPQDDRQ</sequence>
<reference evidence="1 2" key="1">
    <citation type="submission" date="2019-08" db="EMBL/GenBank/DDBJ databases">
        <title>Identification of a novel species of the genus Boseongicola.</title>
        <authorList>
            <person name="Zhang X.-Q."/>
        </authorList>
    </citation>
    <scope>NUCLEOTIDE SEQUENCE [LARGE SCALE GENOMIC DNA]</scope>
    <source>
        <strain evidence="1 2">HY14</strain>
    </source>
</reference>
<gene>
    <name evidence="1" type="ORF">FVF75_10260</name>
</gene>
<keyword evidence="2" id="KW-1185">Reference proteome</keyword>
<protein>
    <submittedName>
        <fullName evidence="1">Uncharacterized protein</fullName>
    </submittedName>
</protein>
<comment type="caution">
    <text evidence="1">The sequence shown here is derived from an EMBL/GenBank/DDBJ whole genome shotgun (WGS) entry which is preliminary data.</text>
</comment>
<evidence type="ECO:0000313" key="2">
    <source>
        <dbReference type="Proteomes" id="UP000322080"/>
    </source>
</evidence>
<evidence type="ECO:0000313" key="1">
    <source>
        <dbReference type="EMBL" id="TYB81479.1"/>
    </source>
</evidence>
<dbReference type="AlphaFoldDB" id="A0A5D0RK11"/>
<organism evidence="1 2">
    <name type="scientific">Maritimibacter fusiformis</name>
    <dbReference type="NCBI Taxonomy" id="2603819"/>
    <lineage>
        <taxon>Bacteria</taxon>
        <taxon>Pseudomonadati</taxon>
        <taxon>Pseudomonadota</taxon>
        <taxon>Alphaproteobacteria</taxon>
        <taxon>Rhodobacterales</taxon>
        <taxon>Roseobacteraceae</taxon>
        <taxon>Maritimibacter</taxon>
    </lineage>
</organism>
<accession>A0A5D0RK11</accession>